<dbReference type="AlphaFoldDB" id="A0A9P8DWX2"/>
<sequence length="221" mass="24006">MVLFLVPSIILGVLGHKAVRGTHSKIAELTATPEPLVKSARTTLTALSFMSVSAGFASAVGGFCAVVNTYNGSSAHDEPIKLHTAIAADVKAISKSPGAQPYFPQHVLDYASKRSREEATNNRDKPCYFFVYHHGTERHPAFERLLEQSPIRNLCGVFSNLDAMAAYLVAFRNVVGQDATFHILCPSTTLVFIPDPIEFCKDVGDIRIEGELNNMPSLGTK</sequence>
<feature type="chain" id="PRO_5040473457" evidence="1">
    <location>
        <begin position="16"/>
        <end position="221"/>
    </location>
</feature>
<name>A0A9P8DWX2_AURME</name>
<proteinExistence type="predicted"/>
<dbReference type="EMBL" id="JAHFXF010001893">
    <property type="protein sequence ID" value="KAG9661911.1"/>
    <property type="molecule type" value="Genomic_DNA"/>
</dbReference>
<comment type="caution">
    <text evidence="2">The sequence shown here is derived from an EMBL/GenBank/DDBJ whole genome shotgun (WGS) entry which is preliminary data.</text>
</comment>
<keyword evidence="1" id="KW-0732">Signal</keyword>
<evidence type="ECO:0000256" key="1">
    <source>
        <dbReference type="SAM" id="SignalP"/>
    </source>
</evidence>
<evidence type="ECO:0000313" key="2">
    <source>
        <dbReference type="EMBL" id="KAG9661911.1"/>
    </source>
</evidence>
<feature type="signal peptide" evidence="1">
    <location>
        <begin position="1"/>
        <end position="15"/>
    </location>
</feature>
<dbReference type="OrthoDB" id="3757678at2759"/>
<feature type="non-terminal residue" evidence="2">
    <location>
        <position position="1"/>
    </location>
</feature>
<gene>
    <name evidence="2" type="ORF">KCU76_g19232</name>
</gene>
<dbReference type="Proteomes" id="UP000779574">
    <property type="component" value="Unassembled WGS sequence"/>
</dbReference>
<organism evidence="2 3">
    <name type="scientific">Aureobasidium melanogenum</name>
    <name type="common">Aureobasidium pullulans var. melanogenum</name>
    <dbReference type="NCBI Taxonomy" id="46634"/>
    <lineage>
        <taxon>Eukaryota</taxon>
        <taxon>Fungi</taxon>
        <taxon>Dikarya</taxon>
        <taxon>Ascomycota</taxon>
        <taxon>Pezizomycotina</taxon>
        <taxon>Dothideomycetes</taxon>
        <taxon>Dothideomycetidae</taxon>
        <taxon>Dothideales</taxon>
        <taxon>Saccotheciaceae</taxon>
        <taxon>Aureobasidium</taxon>
    </lineage>
</organism>
<evidence type="ECO:0000313" key="3">
    <source>
        <dbReference type="Proteomes" id="UP000779574"/>
    </source>
</evidence>
<reference evidence="2" key="1">
    <citation type="journal article" date="2021" name="J Fungi (Basel)">
        <title>Virulence traits and population genomics of the black yeast Aureobasidium melanogenum.</title>
        <authorList>
            <person name="Cernosa A."/>
            <person name="Sun X."/>
            <person name="Gostincar C."/>
            <person name="Fang C."/>
            <person name="Gunde-Cimerman N."/>
            <person name="Song Z."/>
        </authorList>
    </citation>
    <scope>NUCLEOTIDE SEQUENCE</scope>
    <source>
        <strain evidence="2">EXF-9911</strain>
    </source>
</reference>
<dbReference type="InterPro" id="IPR046486">
    <property type="entry name" value="DUF6579"/>
</dbReference>
<accession>A0A9P8DWX2</accession>
<reference evidence="2" key="2">
    <citation type="submission" date="2021-08" db="EMBL/GenBank/DDBJ databases">
        <authorList>
            <person name="Gostincar C."/>
            <person name="Sun X."/>
            <person name="Song Z."/>
            <person name="Gunde-Cimerman N."/>
        </authorList>
    </citation>
    <scope>NUCLEOTIDE SEQUENCE</scope>
    <source>
        <strain evidence="2">EXF-9911</strain>
    </source>
</reference>
<dbReference type="Pfam" id="PF20219">
    <property type="entry name" value="DUF6579"/>
    <property type="match status" value="1"/>
</dbReference>
<protein>
    <submittedName>
        <fullName evidence="2">Uncharacterized protein</fullName>
    </submittedName>
</protein>